<evidence type="ECO:0000313" key="10">
    <source>
        <dbReference type="WBParaSite" id="PSAMB.scaffold1912size26754.g15604.t1"/>
    </source>
</evidence>
<dbReference type="PANTHER" id="PTHR24342">
    <property type="entry name" value="SERINE/THREONINE-PROTEIN KINASE 17"/>
    <property type="match status" value="1"/>
</dbReference>
<dbReference type="Gene3D" id="3.30.200.20">
    <property type="entry name" value="Phosphorylase Kinase, domain 1"/>
    <property type="match status" value="1"/>
</dbReference>
<feature type="binding site" evidence="7">
    <location>
        <position position="163"/>
    </location>
    <ligand>
        <name>ATP</name>
        <dbReference type="ChEBI" id="CHEBI:30616"/>
    </ligand>
</feature>
<dbReference type="AlphaFoldDB" id="A0A914VHT3"/>
<feature type="domain" description="Protein kinase" evidence="8">
    <location>
        <begin position="130"/>
        <end position="391"/>
    </location>
</feature>
<proteinExistence type="predicted"/>
<keyword evidence="6 7" id="KW-0067">ATP-binding</keyword>
<evidence type="ECO:0000256" key="7">
    <source>
        <dbReference type="PROSITE-ProRule" id="PRU10141"/>
    </source>
</evidence>
<keyword evidence="4 7" id="KW-0547">Nucleotide-binding</keyword>
<dbReference type="GO" id="GO:0004674">
    <property type="term" value="F:protein serine/threonine kinase activity"/>
    <property type="evidence" value="ECO:0007669"/>
    <property type="project" value="UniProtKB-KW"/>
</dbReference>
<keyword evidence="2" id="KW-0723">Serine/threonine-protein kinase</keyword>
<keyword evidence="3" id="KW-0808">Transferase</keyword>
<protein>
    <submittedName>
        <fullName evidence="10">Protein kinase domain-containing protein</fullName>
    </submittedName>
</protein>
<dbReference type="Gene3D" id="1.10.510.10">
    <property type="entry name" value="Transferase(Phosphotransferase) domain 1"/>
    <property type="match status" value="1"/>
</dbReference>
<dbReference type="GO" id="GO:0043065">
    <property type="term" value="P:positive regulation of apoptotic process"/>
    <property type="evidence" value="ECO:0007669"/>
    <property type="project" value="TreeGrafter"/>
</dbReference>
<evidence type="ECO:0000256" key="4">
    <source>
        <dbReference type="ARBA" id="ARBA00022741"/>
    </source>
</evidence>
<dbReference type="PANTHER" id="PTHR24342:SF14">
    <property type="entry name" value="DEATH-ASSOCIATED PROTEIN KINASE DAPK-1"/>
    <property type="match status" value="1"/>
</dbReference>
<dbReference type="SUPFAM" id="SSF56112">
    <property type="entry name" value="Protein kinase-like (PK-like)"/>
    <property type="match status" value="1"/>
</dbReference>
<dbReference type="GO" id="GO:0035556">
    <property type="term" value="P:intracellular signal transduction"/>
    <property type="evidence" value="ECO:0007669"/>
    <property type="project" value="TreeGrafter"/>
</dbReference>
<organism evidence="9 10">
    <name type="scientific">Plectus sambesii</name>
    <dbReference type="NCBI Taxonomy" id="2011161"/>
    <lineage>
        <taxon>Eukaryota</taxon>
        <taxon>Metazoa</taxon>
        <taxon>Ecdysozoa</taxon>
        <taxon>Nematoda</taxon>
        <taxon>Chromadorea</taxon>
        <taxon>Plectida</taxon>
        <taxon>Plectina</taxon>
        <taxon>Plectoidea</taxon>
        <taxon>Plectidae</taxon>
        <taxon>Plectus</taxon>
    </lineage>
</organism>
<dbReference type="Pfam" id="PF00069">
    <property type="entry name" value="Pkinase"/>
    <property type="match status" value="1"/>
</dbReference>
<evidence type="ECO:0000256" key="6">
    <source>
        <dbReference type="ARBA" id="ARBA00022840"/>
    </source>
</evidence>
<evidence type="ECO:0000256" key="5">
    <source>
        <dbReference type="ARBA" id="ARBA00022777"/>
    </source>
</evidence>
<dbReference type="PROSITE" id="PS50011">
    <property type="entry name" value="PROTEIN_KINASE_DOM"/>
    <property type="match status" value="1"/>
</dbReference>
<evidence type="ECO:0000256" key="3">
    <source>
        <dbReference type="ARBA" id="ARBA00022679"/>
    </source>
</evidence>
<sequence length="561" mass="62440">MLDASIVVRNESSRAFLRRQAAIDSTGRRRWVRGVFVLALFNRAVQPQTGVRARRQTAAAVESHLHSLSLSLSLVSSHVVLAVEAADADATAGRLVLAGGWQSDCSAMLEKKRTMNPLVPWSDDLFEKYYDICEELGSGQFAVVRRVVCKATGEEFAAKFIRKRRYATSRRGVTRAHIEREVDVLTEIGGHDAIIRLFAVFETPSEVILVLELVSGGELFDHVCAKECLDEAEAAAFIKQILLGVKHLHSRYICHLDLKPENVMLKRRGETQIKLIDFGLSRRIPPGSQTKDMIGTPEFVAPEIVNFEALGTATDMWALGVVTYILLSGGSPFLGQTRDETFCNITAVDYHFDDCYFHSTSALAKDFIRRLFVRDPRKRATAEDCLRHPWITGPDAEDTVDPRKNAEISIAHIHAFKVRRKWKQAFHVVLLCNRLTRNARIRLEVARKQALIDGRPPQVETRFDPVMDGELLADASDDAVEEEEVEEDAAAASWLLLRSESEHKRRNWSLLALCTLLSVSSVVGAVVVGVVRLPASTLLSCPSSSWSLFCSVYVSIVSACA</sequence>
<dbReference type="InterPro" id="IPR000719">
    <property type="entry name" value="Prot_kinase_dom"/>
</dbReference>
<dbReference type="FunFam" id="1.10.510.10:FF:000571">
    <property type="entry name" value="Maternal embryonic leucine zipper kinase"/>
    <property type="match status" value="1"/>
</dbReference>
<comment type="cofactor">
    <cofactor evidence="1">
        <name>Mg(2+)</name>
        <dbReference type="ChEBI" id="CHEBI:18420"/>
    </cofactor>
</comment>
<dbReference type="GO" id="GO:0005524">
    <property type="term" value="F:ATP binding"/>
    <property type="evidence" value="ECO:0007669"/>
    <property type="project" value="UniProtKB-UniRule"/>
</dbReference>
<dbReference type="PROSITE" id="PS00108">
    <property type="entry name" value="PROTEIN_KINASE_ST"/>
    <property type="match status" value="1"/>
</dbReference>
<name>A0A914VHT3_9BILA</name>
<dbReference type="InterPro" id="IPR011009">
    <property type="entry name" value="Kinase-like_dom_sf"/>
</dbReference>
<keyword evidence="9" id="KW-1185">Reference proteome</keyword>
<evidence type="ECO:0000256" key="1">
    <source>
        <dbReference type="ARBA" id="ARBA00001946"/>
    </source>
</evidence>
<dbReference type="WBParaSite" id="PSAMB.scaffold1912size26754.g15604.t1">
    <property type="protein sequence ID" value="PSAMB.scaffold1912size26754.g15604.t1"/>
    <property type="gene ID" value="PSAMB.scaffold1912size26754.g15604"/>
</dbReference>
<dbReference type="GO" id="GO:0005634">
    <property type="term" value="C:nucleus"/>
    <property type="evidence" value="ECO:0007669"/>
    <property type="project" value="TreeGrafter"/>
</dbReference>
<dbReference type="SMART" id="SM00220">
    <property type="entry name" value="S_TKc"/>
    <property type="match status" value="1"/>
</dbReference>
<evidence type="ECO:0000259" key="8">
    <source>
        <dbReference type="PROSITE" id="PS50011"/>
    </source>
</evidence>
<dbReference type="Proteomes" id="UP000887566">
    <property type="component" value="Unplaced"/>
</dbReference>
<evidence type="ECO:0000313" key="9">
    <source>
        <dbReference type="Proteomes" id="UP000887566"/>
    </source>
</evidence>
<dbReference type="PROSITE" id="PS00107">
    <property type="entry name" value="PROTEIN_KINASE_ATP"/>
    <property type="match status" value="1"/>
</dbReference>
<dbReference type="InterPro" id="IPR008271">
    <property type="entry name" value="Ser/Thr_kinase_AS"/>
</dbReference>
<reference evidence="10" key="1">
    <citation type="submission" date="2022-11" db="UniProtKB">
        <authorList>
            <consortium name="WormBaseParasite"/>
        </authorList>
    </citation>
    <scope>IDENTIFICATION</scope>
</reference>
<keyword evidence="5" id="KW-0418">Kinase</keyword>
<dbReference type="InterPro" id="IPR017441">
    <property type="entry name" value="Protein_kinase_ATP_BS"/>
</dbReference>
<evidence type="ECO:0000256" key="2">
    <source>
        <dbReference type="ARBA" id="ARBA00022527"/>
    </source>
</evidence>
<accession>A0A914VHT3</accession>